<evidence type="ECO:0000259" key="10">
    <source>
        <dbReference type="Pfam" id="PF04552"/>
    </source>
</evidence>
<comment type="similarity">
    <text evidence="1">Belongs to the sigma-54 factor family.</text>
</comment>
<dbReference type="PRINTS" id="PR00045">
    <property type="entry name" value="SIGMA54FCT"/>
</dbReference>
<evidence type="ECO:0000256" key="3">
    <source>
        <dbReference type="ARBA" id="ARBA00022679"/>
    </source>
</evidence>
<evidence type="ECO:0000256" key="8">
    <source>
        <dbReference type="ARBA" id="ARBA00023163"/>
    </source>
</evidence>
<name>A0A395M2B8_9BACT</name>
<dbReference type="GO" id="GO:0000428">
    <property type="term" value="C:DNA-directed RNA polymerase complex"/>
    <property type="evidence" value="ECO:0007669"/>
    <property type="project" value="UniProtKB-KW"/>
</dbReference>
<keyword evidence="2" id="KW-0240">DNA-directed RNA polymerase</keyword>
<accession>A0A395M2B8</accession>
<evidence type="ECO:0000256" key="2">
    <source>
        <dbReference type="ARBA" id="ARBA00022478"/>
    </source>
</evidence>
<dbReference type="Gene3D" id="1.10.260.40">
    <property type="entry name" value="lambda repressor-like DNA-binding domains"/>
    <property type="match status" value="1"/>
</dbReference>
<comment type="caution">
    <text evidence="12">The sequence shown here is derived from an EMBL/GenBank/DDBJ whole genome shotgun (WGS) entry which is preliminary data.</text>
</comment>
<keyword evidence="3" id="KW-0808">Transferase</keyword>
<dbReference type="PROSITE" id="PS50044">
    <property type="entry name" value="SIGMA54_3"/>
    <property type="match status" value="1"/>
</dbReference>
<dbReference type="GO" id="GO:0001216">
    <property type="term" value="F:DNA-binding transcription activator activity"/>
    <property type="evidence" value="ECO:0007669"/>
    <property type="project" value="InterPro"/>
</dbReference>
<dbReference type="EMBL" id="PHFL01000014">
    <property type="protein sequence ID" value="RFM24896.1"/>
    <property type="molecule type" value="Genomic_DNA"/>
</dbReference>
<dbReference type="Pfam" id="PF04552">
    <property type="entry name" value="Sigma54_DBD"/>
    <property type="match status" value="1"/>
</dbReference>
<dbReference type="GO" id="GO:0006352">
    <property type="term" value="P:DNA-templated transcription initiation"/>
    <property type="evidence" value="ECO:0007669"/>
    <property type="project" value="InterPro"/>
</dbReference>
<evidence type="ECO:0000256" key="9">
    <source>
        <dbReference type="SAM" id="MobiDB-lite"/>
    </source>
</evidence>
<dbReference type="InterPro" id="IPR038709">
    <property type="entry name" value="RpoN_core-bd_sf"/>
</dbReference>
<keyword evidence="7" id="KW-0238">DNA-binding</keyword>
<sequence length="511" mass="59298">MSTQSLSQRQIQTLRLSPQQILYTKLLQLPVLQLEQRIKQELEENPVLEEVTDEEKNEELQEQSDDLPTPEPPTELTPIELLRESGNDDEELQALPGEKEHDDTDFESEIEEMLREQDEEGYNTLSSAPDESHGELQPIFEESWRDDLLTQLRLLKIDEKEYAIAEEIIGNLDEDGYLRCSFDIIREGLLMQGIEASEKEIETVLEKIWQLEPAGVGARNLQECLLIQLHALADELDDEHEEDRQLAQKILVHHFNEFSMMHYQKLMQVLGISQAQLRRAVQLIQRLNPKPIRSSSESAKYIVPDFIVTFNGEELVVTANERNIPQIRISRRYKEILEDKRQERSTREFIRQKIEAAKGFMSAIEMRRHTMQKIMNAIVRRQYEFFAVGPEKLKPMILKDIAEDAGVDISTVSRVVNGKYVQTDKGIWELKYLFSTAVETESGDEISNRVIKQFIKDFIEKEESGKPLSDDKLAELLAQHGYKVARRTVTKYREQLNIPVARLRKKIQATD</sequence>
<gene>
    <name evidence="12" type="primary">rpoN</name>
    <name evidence="12" type="ORF">D0433_03055</name>
</gene>
<dbReference type="NCBIfam" id="TIGR02395">
    <property type="entry name" value="rpoN_sigma"/>
    <property type="match status" value="1"/>
</dbReference>
<protein>
    <submittedName>
        <fullName evidence="12">RNA polymerase sigma-54 factor</fullName>
    </submittedName>
</protein>
<keyword evidence="4" id="KW-0548">Nucleotidyltransferase</keyword>
<dbReference type="InterPro" id="IPR007046">
    <property type="entry name" value="RNA_pol_sigma_54_core-bd"/>
</dbReference>
<evidence type="ECO:0000256" key="4">
    <source>
        <dbReference type="ARBA" id="ARBA00022695"/>
    </source>
</evidence>
<keyword evidence="8" id="KW-0804">Transcription</keyword>
<feature type="domain" description="RNA polymerase sigma factor 54 core-binding" evidence="11">
    <location>
        <begin position="141"/>
        <end position="333"/>
    </location>
</feature>
<evidence type="ECO:0000259" key="11">
    <source>
        <dbReference type="Pfam" id="PF04963"/>
    </source>
</evidence>
<evidence type="ECO:0000256" key="1">
    <source>
        <dbReference type="ARBA" id="ARBA00008798"/>
    </source>
</evidence>
<evidence type="ECO:0000313" key="12">
    <source>
        <dbReference type="EMBL" id="RFM24896.1"/>
    </source>
</evidence>
<proteinExistence type="inferred from homology"/>
<dbReference type="PANTHER" id="PTHR32248:SF4">
    <property type="entry name" value="RNA POLYMERASE SIGMA-54 FACTOR"/>
    <property type="match status" value="1"/>
</dbReference>
<reference evidence="12 13" key="1">
    <citation type="journal article" date="2011" name="ISME J.">
        <title>Community ecology of hot spring cyanobacterial mats: predominant populations and their functional potential.</title>
        <authorList>
            <person name="Klatt C.G."/>
            <person name="Wood J.M."/>
            <person name="Rusch D.B."/>
            <person name="Bateson M.M."/>
            <person name="Hamamura N."/>
            <person name="Heidelberg J.F."/>
            <person name="Grossman A.R."/>
            <person name="Bhaya D."/>
            <person name="Cohan F.M."/>
            <person name="Kuhl M."/>
            <person name="Bryant D.A."/>
            <person name="Ward D.M."/>
        </authorList>
    </citation>
    <scope>NUCLEOTIDE SEQUENCE [LARGE SCALE GENOMIC DNA]</scope>
    <source>
        <strain evidence="12">OS</strain>
    </source>
</reference>
<dbReference type="GO" id="GO:0016987">
    <property type="term" value="F:sigma factor activity"/>
    <property type="evidence" value="ECO:0007669"/>
    <property type="project" value="UniProtKB-KW"/>
</dbReference>
<evidence type="ECO:0000256" key="5">
    <source>
        <dbReference type="ARBA" id="ARBA00023015"/>
    </source>
</evidence>
<feature type="domain" description="RNA polymerase sigma factor 54 DNA-binding" evidence="10">
    <location>
        <begin position="348"/>
        <end position="505"/>
    </location>
</feature>
<dbReference type="PROSITE" id="PS00718">
    <property type="entry name" value="SIGMA54_2"/>
    <property type="match status" value="1"/>
</dbReference>
<dbReference type="Gene3D" id="1.10.10.1330">
    <property type="entry name" value="RNA polymerase sigma-54 factor, core-binding domain"/>
    <property type="match status" value="1"/>
</dbReference>
<feature type="compositionally biased region" description="Acidic residues" evidence="9">
    <location>
        <begin position="43"/>
        <end position="65"/>
    </location>
</feature>
<dbReference type="InterPro" id="IPR010982">
    <property type="entry name" value="Lambda_DNA-bd_dom_sf"/>
</dbReference>
<evidence type="ECO:0000256" key="6">
    <source>
        <dbReference type="ARBA" id="ARBA00023082"/>
    </source>
</evidence>
<dbReference type="InterPro" id="IPR000394">
    <property type="entry name" value="RNA_pol_sigma_54"/>
</dbReference>
<dbReference type="GO" id="GO:0003677">
    <property type="term" value="F:DNA binding"/>
    <property type="evidence" value="ECO:0007669"/>
    <property type="project" value="UniProtKB-KW"/>
</dbReference>
<dbReference type="InterPro" id="IPR007634">
    <property type="entry name" value="RNA_pol_sigma_54_DNA-bd"/>
</dbReference>
<dbReference type="AlphaFoldDB" id="A0A395M2B8"/>
<keyword evidence="6" id="KW-0731">Sigma factor</keyword>
<organism evidence="12 13">
    <name type="scientific">Candidatus Thermochlorobacter aerophilus</name>
    <dbReference type="NCBI Taxonomy" id="1868324"/>
    <lineage>
        <taxon>Bacteria</taxon>
        <taxon>Pseudomonadati</taxon>
        <taxon>Chlorobiota</taxon>
        <taxon>Chlorobiia</taxon>
        <taxon>Chlorobiales</taxon>
        <taxon>Candidatus Thermochlorobacteriaceae</taxon>
        <taxon>Candidatus Thermochlorobacter</taxon>
    </lineage>
</organism>
<dbReference type="Pfam" id="PF04963">
    <property type="entry name" value="Sigma54_CBD"/>
    <property type="match status" value="1"/>
</dbReference>
<evidence type="ECO:0000313" key="13">
    <source>
        <dbReference type="Proteomes" id="UP000266389"/>
    </source>
</evidence>
<dbReference type="PIRSF" id="PIRSF000774">
    <property type="entry name" value="RpoN"/>
    <property type="match status" value="1"/>
</dbReference>
<evidence type="ECO:0000256" key="7">
    <source>
        <dbReference type="ARBA" id="ARBA00023125"/>
    </source>
</evidence>
<dbReference type="Pfam" id="PF00309">
    <property type="entry name" value="Sigma54_AID"/>
    <property type="match status" value="1"/>
</dbReference>
<dbReference type="Proteomes" id="UP000266389">
    <property type="component" value="Unassembled WGS sequence"/>
</dbReference>
<dbReference type="GO" id="GO:0016779">
    <property type="term" value="F:nucleotidyltransferase activity"/>
    <property type="evidence" value="ECO:0007669"/>
    <property type="project" value="UniProtKB-KW"/>
</dbReference>
<dbReference type="PANTHER" id="PTHR32248">
    <property type="entry name" value="RNA POLYMERASE SIGMA-54 FACTOR"/>
    <property type="match status" value="1"/>
</dbReference>
<dbReference type="Gene3D" id="1.10.10.60">
    <property type="entry name" value="Homeodomain-like"/>
    <property type="match status" value="1"/>
</dbReference>
<feature type="region of interest" description="Disordered" evidence="9">
    <location>
        <begin position="42"/>
        <end position="76"/>
    </location>
</feature>
<keyword evidence="5" id="KW-0805">Transcription regulation</keyword>